<dbReference type="InterPro" id="IPR022346">
    <property type="entry name" value="T2SS_GspH"/>
</dbReference>
<dbReference type="PROSITE" id="PS00409">
    <property type="entry name" value="PROKAR_NTER_METHYL"/>
    <property type="match status" value="1"/>
</dbReference>
<comment type="subcellular location">
    <subcellularLocation>
        <location evidence="1">Cell inner membrane</location>
        <topology evidence="1">Single-pass membrane protein</topology>
    </subcellularLocation>
</comment>
<dbReference type="EMBL" id="UOFG01000033">
    <property type="protein sequence ID" value="VAW58361.1"/>
    <property type="molecule type" value="Genomic_DNA"/>
</dbReference>
<evidence type="ECO:0000256" key="6">
    <source>
        <dbReference type="ARBA" id="ARBA00022989"/>
    </source>
</evidence>
<dbReference type="AlphaFoldDB" id="A0A3B0WSJ9"/>
<reference evidence="10" key="1">
    <citation type="submission" date="2018-06" db="EMBL/GenBank/DDBJ databases">
        <authorList>
            <person name="Zhirakovskaya E."/>
        </authorList>
    </citation>
    <scope>NUCLEOTIDE SEQUENCE</scope>
</reference>
<dbReference type="Pfam" id="PF12019">
    <property type="entry name" value="GspH"/>
    <property type="match status" value="1"/>
</dbReference>
<keyword evidence="7 8" id="KW-0472">Membrane</keyword>
<evidence type="ECO:0000259" key="9">
    <source>
        <dbReference type="Pfam" id="PF12019"/>
    </source>
</evidence>
<dbReference type="InterPro" id="IPR012902">
    <property type="entry name" value="N_methyl_site"/>
</dbReference>
<evidence type="ECO:0000256" key="4">
    <source>
        <dbReference type="ARBA" id="ARBA00022519"/>
    </source>
</evidence>
<evidence type="ECO:0000256" key="3">
    <source>
        <dbReference type="ARBA" id="ARBA00022481"/>
    </source>
</evidence>
<dbReference type="GO" id="GO:0005886">
    <property type="term" value="C:plasma membrane"/>
    <property type="evidence" value="ECO:0007669"/>
    <property type="project" value="UniProtKB-SubCell"/>
</dbReference>
<evidence type="ECO:0000256" key="1">
    <source>
        <dbReference type="ARBA" id="ARBA00004377"/>
    </source>
</evidence>
<dbReference type="Gene3D" id="3.55.40.10">
    <property type="entry name" value="minor pseudopilin epsh domain"/>
    <property type="match status" value="1"/>
</dbReference>
<gene>
    <name evidence="10" type="ORF">MNBD_GAMMA11-3229</name>
</gene>
<dbReference type="Pfam" id="PF07963">
    <property type="entry name" value="N_methyl"/>
    <property type="match status" value="1"/>
</dbReference>
<protein>
    <recommendedName>
        <fullName evidence="9">General secretion pathway GspH domain-containing protein</fullName>
    </recommendedName>
</protein>
<accession>A0A3B0WSJ9</accession>
<dbReference type="SUPFAM" id="SSF54523">
    <property type="entry name" value="Pili subunits"/>
    <property type="match status" value="1"/>
</dbReference>
<dbReference type="InterPro" id="IPR045584">
    <property type="entry name" value="Pilin-like"/>
</dbReference>
<proteinExistence type="predicted"/>
<organism evidence="10">
    <name type="scientific">hydrothermal vent metagenome</name>
    <dbReference type="NCBI Taxonomy" id="652676"/>
    <lineage>
        <taxon>unclassified sequences</taxon>
        <taxon>metagenomes</taxon>
        <taxon>ecological metagenomes</taxon>
    </lineage>
</organism>
<evidence type="ECO:0000313" key="10">
    <source>
        <dbReference type="EMBL" id="VAW58361.1"/>
    </source>
</evidence>
<dbReference type="GO" id="GO:0015628">
    <property type="term" value="P:protein secretion by the type II secretion system"/>
    <property type="evidence" value="ECO:0007669"/>
    <property type="project" value="InterPro"/>
</dbReference>
<evidence type="ECO:0000256" key="7">
    <source>
        <dbReference type="ARBA" id="ARBA00023136"/>
    </source>
</evidence>
<feature type="domain" description="General secretion pathway GspH" evidence="9">
    <location>
        <begin position="53"/>
        <end position="190"/>
    </location>
</feature>
<evidence type="ECO:0000256" key="5">
    <source>
        <dbReference type="ARBA" id="ARBA00022692"/>
    </source>
</evidence>
<keyword evidence="3" id="KW-0488">Methylation</keyword>
<sequence length="204" mass="21855">MVLNISMKKHTQSGFTLLELMVVIGMMGTLVAIGLPSFNSMVTTNQLADITTDLTLSLKRARAEAIASGRDVVVCSSITTDSNTDGNARCSLTAGNWNEGWLIMVDRNQDGNFLESQNELIWVKHIDDNTSVTITPGPFAPLGLTNDFSQVVLFSHTGELKDGTAGGFQVCSGVSANGYARRDITVSVSGQTNFRKNSVTANDC</sequence>
<keyword evidence="6 8" id="KW-1133">Transmembrane helix</keyword>
<dbReference type="GO" id="GO:0015627">
    <property type="term" value="C:type II protein secretion system complex"/>
    <property type="evidence" value="ECO:0007669"/>
    <property type="project" value="InterPro"/>
</dbReference>
<evidence type="ECO:0000256" key="8">
    <source>
        <dbReference type="SAM" id="Phobius"/>
    </source>
</evidence>
<dbReference type="NCBIfam" id="TIGR02532">
    <property type="entry name" value="IV_pilin_GFxxxE"/>
    <property type="match status" value="1"/>
</dbReference>
<feature type="transmembrane region" description="Helical" evidence="8">
    <location>
        <begin position="15"/>
        <end position="35"/>
    </location>
</feature>
<keyword evidence="5 8" id="KW-0812">Transmembrane</keyword>
<name>A0A3B0WSJ9_9ZZZZ</name>
<keyword evidence="4" id="KW-0997">Cell inner membrane</keyword>
<keyword evidence="2" id="KW-1003">Cell membrane</keyword>
<evidence type="ECO:0000256" key="2">
    <source>
        <dbReference type="ARBA" id="ARBA00022475"/>
    </source>
</evidence>